<dbReference type="GO" id="GO:0016301">
    <property type="term" value="F:kinase activity"/>
    <property type="evidence" value="ECO:0007669"/>
    <property type="project" value="UniProtKB-KW"/>
</dbReference>
<keyword evidence="10" id="KW-1133">Transmembrane helix</keyword>
<keyword evidence="10" id="KW-0812">Transmembrane</keyword>
<comment type="caution">
    <text evidence="13">The sequence shown here is derived from an EMBL/GenBank/DDBJ whole genome shotgun (WGS) entry which is preliminary data.</text>
</comment>
<comment type="catalytic activity">
    <reaction evidence="1">
        <text>ATP + protein L-histidine = ADP + protein N-phospho-L-histidine.</text>
        <dbReference type="EC" id="2.7.13.3"/>
    </reaction>
</comment>
<dbReference type="InterPro" id="IPR005467">
    <property type="entry name" value="His_kinase_dom"/>
</dbReference>
<dbReference type="CDD" id="cd00082">
    <property type="entry name" value="HisKA"/>
    <property type="match status" value="1"/>
</dbReference>
<dbReference type="SMART" id="SM00388">
    <property type="entry name" value="HisKA"/>
    <property type="match status" value="1"/>
</dbReference>
<dbReference type="Pfam" id="PF00672">
    <property type="entry name" value="HAMP"/>
    <property type="match status" value="1"/>
</dbReference>
<evidence type="ECO:0000256" key="8">
    <source>
        <dbReference type="ARBA" id="ARBA00022777"/>
    </source>
</evidence>
<evidence type="ECO:0000256" key="9">
    <source>
        <dbReference type="ARBA" id="ARBA00022840"/>
    </source>
</evidence>
<evidence type="ECO:0000256" key="3">
    <source>
        <dbReference type="ARBA" id="ARBA00012438"/>
    </source>
</evidence>
<evidence type="ECO:0000256" key="6">
    <source>
        <dbReference type="ARBA" id="ARBA00022679"/>
    </source>
</evidence>
<dbReference type="PRINTS" id="PR00344">
    <property type="entry name" value="BCTRLSENSOR"/>
</dbReference>
<dbReference type="Gene3D" id="6.10.340.10">
    <property type="match status" value="1"/>
</dbReference>
<dbReference type="SUPFAM" id="SSF47384">
    <property type="entry name" value="Homodimeric domain of signal transducing histidine kinase"/>
    <property type="match status" value="1"/>
</dbReference>
<feature type="transmembrane region" description="Helical" evidence="10">
    <location>
        <begin position="6"/>
        <end position="29"/>
    </location>
</feature>
<dbReference type="InterPro" id="IPR003661">
    <property type="entry name" value="HisK_dim/P_dom"/>
</dbReference>
<keyword evidence="4" id="KW-1003">Cell membrane</keyword>
<proteinExistence type="predicted"/>
<dbReference type="PANTHER" id="PTHR44936:SF10">
    <property type="entry name" value="SENSOR PROTEIN RSTB"/>
    <property type="match status" value="1"/>
</dbReference>
<dbReference type="SMART" id="SM00304">
    <property type="entry name" value="HAMP"/>
    <property type="match status" value="1"/>
</dbReference>
<evidence type="ECO:0000256" key="7">
    <source>
        <dbReference type="ARBA" id="ARBA00022741"/>
    </source>
</evidence>
<gene>
    <name evidence="13" type="primary">pfeS</name>
    <name evidence="13" type="ORF">GCM10022278_12950</name>
</gene>
<dbReference type="EMBL" id="BAABBO010000007">
    <property type="protein sequence ID" value="GAA3955789.1"/>
    <property type="molecule type" value="Genomic_DNA"/>
</dbReference>
<evidence type="ECO:0000256" key="4">
    <source>
        <dbReference type="ARBA" id="ARBA00022475"/>
    </source>
</evidence>
<keyword evidence="5" id="KW-0597">Phosphoprotein</keyword>
<dbReference type="Pfam" id="PF02518">
    <property type="entry name" value="HATPase_c"/>
    <property type="match status" value="1"/>
</dbReference>
<feature type="domain" description="HAMP" evidence="12">
    <location>
        <begin position="172"/>
        <end position="227"/>
    </location>
</feature>
<sequence length="449" mass="50482">MNRPLLWKFCLIIAAGSVALFWLVSLLTLRTEQAMSFIAEEHQDTLVEYGETAEALYLAGDMVALNRWLADLQLKEQTWAAVVRSSIEPLAGSLSSTFVDSFRLGRNVEWKIHLYFTENPIMDITFADRHTHFLITLPQRMRPGMYWQQANILLQLGLPLLLLILLSVLLYRHLVTPLRQLELATRQFSEGKYDVRVQSGLGSRKDEITALAATFDRMAERTGTLILTQRQLIADLSHEIRTPLTRIDVAVSCIEQGIEPDMALARIRRDSVAMRRLAEDTLTLAWLENERPRLDQESLDLSDLIDSILDDARFEFPDRSVEAVLPEVAPLPNSSHRVLAQAIENIVRNALRFTPPGGEVSVKLEREDSRYRLDISDQGAGVPEANLQDIFKPFFRLDKARERVRGGFGLGLALARRQVEAAGGIIQAGNRPQGGLVVMICLPLVPSGN</sequence>
<dbReference type="Gene3D" id="1.10.287.130">
    <property type="match status" value="1"/>
</dbReference>
<keyword evidence="6" id="KW-0808">Transferase</keyword>
<keyword evidence="9" id="KW-0067">ATP-binding</keyword>
<dbReference type="EC" id="2.7.13.3" evidence="3"/>
<dbReference type="InterPro" id="IPR003660">
    <property type="entry name" value="HAMP_dom"/>
</dbReference>
<dbReference type="Pfam" id="PF00512">
    <property type="entry name" value="HisKA"/>
    <property type="match status" value="1"/>
</dbReference>
<dbReference type="PROSITE" id="PS50109">
    <property type="entry name" value="HIS_KIN"/>
    <property type="match status" value="1"/>
</dbReference>
<evidence type="ECO:0000313" key="13">
    <source>
        <dbReference type="EMBL" id="GAA3955789.1"/>
    </source>
</evidence>
<protein>
    <recommendedName>
        <fullName evidence="3">histidine kinase</fullName>
        <ecNumber evidence="3">2.7.13.3</ecNumber>
    </recommendedName>
</protein>
<dbReference type="SUPFAM" id="SSF158472">
    <property type="entry name" value="HAMP domain-like"/>
    <property type="match status" value="1"/>
</dbReference>
<keyword evidence="8 13" id="KW-0418">Kinase</keyword>
<dbReference type="InterPro" id="IPR038428">
    <property type="entry name" value="HK_sensor_dom_sf"/>
</dbReference>
<evidence type="ECO:0000259" key="11">
    <source>
        <dbReference type="PROSITE" id="PS50109"/>
    </source>
</evidence>
<feature type="transmembrane region" description="Helical" evidence="10">
    <location>
        <begin position="150"/>
        <end position="171"/>
    </location>
</feature>
<name>A0ABP7NX50_9GAMM</name>
<accession>A0ABP7NX50</accession>
<keyword evidence="10" id="KW-0472">Membrane</keyword>
<reference evidence="14" key="1">
    <citation type="journal article" date="2019" name="Int. J. Syst. Evol. Microbiol.">
        <title>The Global Catalogue of Microorganisms (GCM) 10K type strain sequencing project: providing services to taxonomists for standard genome sequencing and annotation.</title>
        <authorList>
            <consortium name="The Broad Institute Genomics Platform"/>
            <consortium name="The Broad Institute Genome Sequencing Center for Infectious Disease"/>
            <person name="Wu L."/>
            <person name="Ma J."/>
        </authorList>
    </citation>
    <scope>NUCLEOTIDE SEQUENCE [LARGE SCALE GENOMIC DNA]</scope>
    <source>
        <strain evidence="14">JCM 17555</strain>
    </source>
</reference>
<dbReference type="Proteomes" id="UP001501337">
    <property type="component" value="Unassembled WGS sequence"/>
</dbReference>
<dbReference type="InterPro" id="IPR050980">
    <property type="entry name" value="2C_sensor_his_kinase"/>
</dbReference>
<dbReference type="InterPro" id="IPR036890">
    <property type="entry name" value="HATPase_C_sf"/>
</dbReference>
<comment type="subcellular location">
    <subcellularLocation>
        <location evidence="2">Cell membrane</location>
        <topology evidence="2">Multi-pass membrane protein</topology>
    </subcellularLocation>
</comment>
<feature type="domain" description="Histidine kinase" evidence="11">
    <location>
        <begin position="235"/>
        <end position="446"/>
    </location>
</feature>
<dbReference type="PANTHER" id="PTHR44936">
    <property type="entry name" value="SENSOR PROTEIN CREC"/>
    <property type="match status" value="1"/>
</dbReference>
<evidence type="ECO:0000313" key="14">
    <source>
        <dbReference type="Proteomes" id="UP001501337"/>
    </source>
</evidence>
<dbReference type="SUPFAM" id="SSF55874">
    <property type="entry name" value="ATPase domain of HSP90 chaperone/DNA topoisomerase II/histidine kinase"/>
    <property type="match status" value="1"/>
</dbReference>
<keyword evidence="14" id="KW-1185">Reference proteome</keyword>
<keyword evidence="7" id="KW-0547">Nucleotide-binding</keyword>
<dbReference type="Gene3D" id="3.30.450.170">
    <property type="entry name" value="Two-component histidine kinase, sensor domain"/>
    <property type="match status" value="1"/>
</dbReference>
<dbReference type="Gene3D" id="3.30.565.10">
    <property type="entry name" value="Histidine kinase-like ATPase, C-terminal domain"/>
    <property type="match status" value="1"/>
</dbReference>
<dbReference type="Pfam" id="PF16750">
    <property type="entry name" value="HK_sensor"/>
    <property type="match status" value="1"/>
</dbReference>
<dbReference type="CDD" id="cd06225">
    <property type="entry name" value="HAMP"/>
    <property type="match status" value="1"/>
</dbReference>
<dbReference type="RefSeq" id="WP_344804496.1">
    <property type="nucleotide sequence ID" value="NZ_BAABBO010000007.1"/>
</dbReference>
<evidence type="ECO:0000256" key="10">
    <source>
        <dbReference type="SAM" id="Phobius"/>
    </source>
</evidence>
<dbReference type="InterPro" id="IPR036097">
    <property type="entry name" value="HisK_dim/P_sf"/>
</dbReference>
<dbReference type="InterPro" id="IPR003594">
    <property type="entry name" value="HATPase_dom"/>
</dbReference>
<evidence type="ECO:0000256" key="2">
    <source>
        <dbReference type="ARBA" id="ARBA00004651"/>
    </source>
</evidence>
<dbReference type="InterPro" id="IPR031930">
    <property type="entry name" value="HK_sensor"/>
</dbReference>
<dbReference type="SMART" id="SM00387">
    <property type="entry name" value="HATPase_c"/>
    <property type="match status" value="1"/>
</dbReference>
<evidence type="ECO:0000256" key="5">
    <source>
        <dbReference type="ARBA" id="ARBA00022553"/>
    </source>
</evidence>
<dbReference type="PROSITE" id="PS50885">
    <property type="entry name" value="HAMP"/>
    <property type="match status" value="1"/>
</dbReference>
<dbReference type="InterPro" id="IPR004358">
    <property type="entry name" value="Sig_transdc_His_kin-like_C"/>
</dbReference>
<evidence type="ECO:0000259" key="12">
    <source>
        <dbReference type="PROSITE" id="PS50885"/>
    </source>
</evidence>
<organism evidence="13 14">
    <name type="scientific">Allohahella marinimesophila</name>
    <dbReference type="NCBI Taxonomy" id="1054972"/>
    <lineage>
        <taxon>Bacteria</taxon>
        <taxon>Pseudomonadati</taxon>
        <taxon>Pseudomonadota</taxon>
        <taxon>Gammaproteobacteria</taxon>
        <taxon>Oceanospirillales</taxon>
        <taxon>Hahellaceae</taxon>
        <taxon>Allohahella</taxon>
    </lineage>
</organism>
<evidence type="ECO:0000256" key="1">
    <source>
        <dbReference type="ARBA" id="ARBA00000085"/>
    </source>
</evidence>